<gene>
    <name evidence="8" type="ORF">SLS63_012957</name>
</gene>
<feature type="compositionally biased region" description="Basic and acidic residues" evidence="6">
    <location>
        <begin position="158"/>
        <end position="173"/>
    </location>
</feature>
<evidence type="ECO:0000256" key="6">
    <source>
        <dbReference type="SAM" id="MobiDB-lite"/>
    </source>
</evidence>
<feature type="compositionally biased region" description="Low complexity" evidence="6">
    <location>
        <begin position="667"/>
        <end position="690"/>
    </location>
</feature>
<dbReference type="Proteomes" id="UP001430848">
    <property type="component" value="Unassembled WGS sequence"/>
</dbReference>
<comment type="subcellular location">
    <subcellularLocation>
        <location evidence="1">Nucleus</location>
    </subcellularLocation>
</comment>
<evidence type="ECO:0000256" key="1">
    <source>
        <dbReference type="ARBA" id="ARBA00004123"/>
    </source>
</evidence>
<keyword evidence="4" id="KW-0804">Transcription</keyword>
<keyword evidence="2" id="KW-0805">Transcription regulation</keyword>
<feature type="compositionally biased region" description="Pro residues" evidence="6">
    <location>
        <begin position="126"/>
        <end position="141"/>
    </location>
</feature>
<evidence type="ECO:0000256" key="4">
    <source>
        <dbReference type="ARBA" id="ARBA00023163"/>
    </source>
</evidence>
<feature type="compositionally biased region" description="Polar residues" evidence="6">
    <location>
        <begin position="797"/>
        <end position="812"/>
    </location>
</feature>
<dbReference type="PANTHER" id="PTHR31845">
    <property type="entry name" value="FINGER DOMAIN PROTEIN, PUTATIVE-RELATED"/>
    <property type="match status" value="1"/>
</dbReference>
<keyword evidence="9" id="KW-1185">Reference proteome</keyword>
<feature type="compositionally biased region" description="Polar residues" evidence="6">
    <location>
        <begin position="148"/>
        <end position="157"/>
    </location>
</feature>
<feature type="region of interest" description="Disordered" evidence="6">
    <location>
        <begin position="93"/>
        <end position="207"/>
    </location>
</feature>
<proteinExistence type="predicted"/>
<dbReference type="EMBL" id="JAKNSF020000157">
    <property type="protein sequence ID" value="KAK7710527.1"/>
    <property type="molecule type" value="Genomic_DNA"/>
</dbReference>
<name>A0ABR1NPZ2_DIAER</name>
<sequence>MSHPPPLAIPGRFGVPNASGQKFNKACDPCHISKTRCIPDPLSPTNSCKRCSKNGSSCVFSPIGPRRRPVRSKNDRIVELERRVRDMQVKLERQVEKQVEKRASASLVVSSEAERDAPGPESFAEPPAPGSHPNKPAPPFFFVPGPGSSESKPTSTRTEPEASAHKSVDKLRGDSPSGPTTVDSHPTAAPDDAVACAPKPEPKAGRYGPDVVDRGLITLCQADKLIKRFRQFIHGKFLGIGIPAGYSNQSLRREKPAVWLSLLCAASVGSAEFLSLYTDLSSDMEKILDEQVQENLEPDLDVLQALTIFYIFHNDLTQSMREKLYRCNKIVVSIVVKLGQASRIHNLPEGVPMTEADVTEKALDLSRQLLIWHWASFSLAVKARENILIRPFSLVSSSLRILETSGNQCDMSLVEWIKLIQIAVEAAFALFNGHDRAEGLSDEGRDSIIQSFERKRRQWLINCPFDLVNEFLMLEYHHSMLVLTEVIYPAGRADFHTRSHGLPSLSCPIQSPASTETDNTDTKPDQDVLAPYRIQYTQKCIIAAHACLALVVEPPVSPGLTSTNSLADPETLRYFSNVPYSRLFYALRFLIFVAHNIWRTGEYDLVNIDSLRPGYYIEGIKRVLTIASDGGKFRPPSLWLYAIQTRIEPWWDAFRARLERDRPPPSRSRSSGEVEGATGATPSSTTATTPPKQPHRQTSEPLPPSYDRTSMTPFTEIQPSGPVPYDIFSASQSMDFLIPFNFVQQAPPVAASAAIPGNPNLGPQPFARSSPKAVRGVAGGQTGSSGTTGNTNFTPAPGSSRQASVSGSGDNQTTTTAAAAAGYDLGTAFDQGEGLGNLDDYLETMDLDAFNFDWGEYGALFPGAEAFLPDPSVLPMTSPFAGEASGGGPQEDENKGS</sequence>
<accession>A0ABR1NPZ2</accession>
<dbReference type="PROSITE" id="PS50048">
    <property type="entry name" value="ZN2_CY6_FUNGAL_2"/>
    <property type="match status" value="1"/>
</dbReference>
<evidence type="ECO:0000256" key="3">
    <source>
        <dbReference type="ARBA" id="ARBA00023125"/>
    </source>
</evidence>
<dbReference type="Gene3D" id="4.10.240.10">
    <property type="entry name" value="Zn(2)-C6 fungal-type DNA-binding domain"/>
    <property type="match status" value="1"/>
</dbReference>
<evidence type="ECO:0000313" key="8">
    <source>
        <dbReference type="EMBL" id="KAK7710527.1"/>
    </source>
</evidence>
<feature type="region of interest" description="Disordered" evidence="6">
    <location>
        <begin position="754"/>
        <end position="813"/>
    </location>
</feature>
<evidence type="ECO:0000256" key="2">
    <source>
        <dbReference type="ARBA" id="ARBA00023015"/>
    </source>
</evidence>
<keyword evidence="5" id="KW-0539">Nucleus</keyword>
<feature type="domain" description="Zn(2)-C6 fungal-type" evidence="7">
    <location>
        <begin position="26"/>
        <end position="60"/>
    </location>
</feature>
<comment type="caution">
    <text evidence="8">The sequence shown here is derived from an EMBL/GenBank/DDBJ whole genome shotgun (WGS) entry which is preliminary data.</text>
</comment>
<feature type="region of interest" description="Disordered" evidence="6">
    <location>
        <begin position="875"/>
        <end position="897"/>
    </location>
</feature>
<feature type="region of interest" description="Disordered" evidence="6">
    <location>
        <begin position="660"/>
        <end position="718"/>
    </location>
</feature>
<dbReference type="PANTHER" id="PTHR31845:SF10">
    <property type="entry name" value="ZN(II)2CYS6 TRANSCRIPTION FACTOR (EUROFUNG)"/>
    <property type="match status" value="1"/>
</dbReference>
<protein>
    <recommendedName>
        <fullName evidence="7">Zn(2)-C6 fungal-type domain-containing protein</fullName>
    </recommendedName>
</protein>
<dbReference type="PROSITE" id="PS00463">
    <property type="entry name" value="ZN2_CY6_FUNGAL_1"/>
    <property type="match status" value="1"/>
</dbReference>
<feature type="compositionally biased region" description="Low complexity" evidence="6">
    <location>
        <begin position="784"/>
        <end position="794"/>
    </location>
</feature>
<dbReference type="InterPro" id="IPR036864">
    <property type="entry name" value="Zn2-C6_fun-type_DNA-bd_sf"/>
</dbReference>
<organism evidence="8 9">
    <name type="scientific">Diaporthe eres</name>
    <name type="common">Phomopsis oblonga</name>
    <dbReference type="NCBI Taxonomy" id="83184"/>
    <lineage>
        <taxon>Eukaryota</taxon>
        <taxon>Fungi</taxon>
        <taxon>Dikarya</taxon>
        <taxon>Ascomycota</taxon>
        <taxon>Pezizomycotina</taxon>
        <taxon>Sordariomycetes</taxon>
        <taxon>Sordariomycetidae</taxon>
        <taxon>Diaporthales</taxon>
        <taxon>Diaporthaceae</taxon>
        <taxon>Diaporthe</taxon>
        <taxon>Diaporthe eres species complex</taxon>
    </lineage>
</organism>
<evidence type="ECO:0000313" key="9">
    <source>
        <dbReference type="Proteomes" id="UP001430848"/>
    </source>
</evidence>
<dbReference type="InterPro" id="IPR001138">
    <property type="entry name" value="Zn2Cys6_DnaBD"/>
</dbReference>
<evidence type="ECO:0000256" key="5">
    <source>
        <dbReference type="ARBA" id="ARBA00023242"/>
    </source>
</evidence>
<feature type="compositionally biased region" description="Basic and acidic residues" evidence="6">
    <location>
        <begin position="93"/>
        <end position="103"/>
    </location>
</feature>
<dbReference type="SMART" id="SM00066">
    <property type="entry name" value="GAL4"/>
    <property type="match status" value="1"/>
</dbReference>
<keyword evidence="3" id="KW-0238">DNA-binding</keyword>
<dbReference type="CDD" id="cd12148">
    <property type="entry name" value="fungal_TF_MHR"/>
    <property type="match status" value="1"/>
</dbReference>
<dbReference type="CDD" id="cd00067">
    <property type="entry name" value="GAL4"/>
    <property type="match status" value="1"/>
</dbReference>
<feature type="compositionally biased region" description="Polar residues" evidence="6">
    <location>
        <begin position="707"/>
        <end position="718"/>
    </location>
</feature>
<dbReference type="InterPro" id="IPR051089">
    <property type="entry name" value="prtT"/>
</dbReference>
<evidence type="ECO:0000259" key="7">
    <source>
        <dbReference type="PROSITE" id="PS50048"/>
    </source>
</evidence>
<dbReference type="SUPFAM" id="SSF57701">
    <property type="entry name" value="Zn2/Cys6 DNA-binding domain"/>
    <property type="match status" value="1"/>
</dbReference>
<reference evidence="8 9" key="1">
    <citation type="submission" date="2024-02" db="EMBL/GenBank/DDBJ databases">
        <title>De novo assembly and annotation of 12 fungi associated with fruit tree decline syndrome in Ontario, Canada.</title>
        <authorList>
            <person name="Sulman M."/>
            <person name="Ellouze W."/>
            <person name="Ilyukhin E."/>
        </authorList>
    </citation>
    <scope>NUCLEOTIDE SEQUENCE [LARGE SCALE GENOMIC DNA]</scope>
    <source>
        <strain evidence="8 9">M169</strain>
    </source>
</reference>